<evidence type="ECO:0000313" key="12">
    <source>
        <dbReference type="EMBL" id="NXA10200.1"/>
    </source>
</evidence>
<keyword evidence="10" id="KW-0393">Immunoglobulin domain</keyword>
<dbReference type="SUPFAM" id="SSF48726">
    <property type="entry name" value="Immunoglobulin"/>
    <property type="match status" value="3"/>
</dbReference>
<keyword evidence="4" id="KW-0732">Signal</keyword>
<dbReference type="EMBL" id="VZSY01000371">
    <property type="protein sequence ID" value="NXA10200.1"/>
    <property type="molecule type" value="Genomic_DNA"/>
</dbReference>
<dbReference type="GO" id="GO:0042130">
    <property type="term" value="P:negative regulation of T cell proliferation"/>
    <property type="evidence" value="ECO:0007669"/>
    <property type="project" value="TreeGrafter"/>
</dbReference>
<comment type="caution">
    <text evidence="12">The sequence shown here is derived from an EMBL/GenBank/DDBJ whole genome shotgun (WGS) entry which is preliminary data.</text>
</comment>
<dbReference type="AlphaFoldDB" id="A0A7K7T021"/>
<comment type="subcellular location">
    <subcellularLocation>
        <location evidence="1">Cell membrane</location>
        <topology evidence="1">Single-pass type I membrane protein</topology>
    </subcellularLocation>
</comment>
<gene>
    <name evidence="12" type="primary">Hhla2</name>
    <name evidence="12" type="ORF">SAPAEN_R09893</name>
</gene>
<keyword evidence="6" id="KW-0472">Membrane</keyword>
<dbReference type="FunFam" id="2.60.40.10:FF:000142">
    <property type="entry name" value="V-set domain-containing T-cell activation inhibitor 1"/>
    <property type="match status" value="1"/>
</dbReference>
<dbReference type="GO" id="GO:0031295">
    <property type="term" value="P:T cell costimulation"/>
    <property type="evidence" value="ECO:0007669"/>
    <property type="project" value="TreeGrafter"/>
</dbReference>
<evidence type="ECO:0000256" key="4">
    <source>
        <dbReference type="ARBA" id="ARBA00022729"/>
    </source>
</evidence>
<dbReference type="Pfam" id="PF07686">
    <property type="entry name" value="V-set"/>
    <property type="match status" value="2"/>
</dbReference>
<evidence type="ECO:0000313" key="13">
    <source>
        <dbReference type="Proteomes" id="UP000589485"/>
    </source>
</evidence>
<dbReference type="GO" id="GO:0042102">
    <property type="term" value="P:positive regulation of T cell proliferation"/>
    <property type="evidence" value="ECO:0007669"/>
    <property type="project" value="TreeGrafter"/>
</dbReference>
<dbReference type="OrthoDB" id="9983389at2759"/>
<evidence type="ECO:0000256" key="3">
    <source>
        <dbReference type="ARBA" id="ARBA00022692"/>
    </source>
</evidence>
<dbReference type="GO" id="GO:0071222">
    <property type="term" value="P:cellular response to lipopolysaccharide"/>
    <property type="evidence" value="ECO:0007669"/>
    <property type="project" value="TreeGrafter"/>
</dbReference>
<keyword evidence="7" id="KW-1015">Disulfide bond</keyword>
<dbReference type="Gene3D" id="2.60.40.10">
    <property type="entry name" value="Immunoglobulins"/>
    <property type="match status" value="3"/>
</dbReference>
<dbReference type="InterPro" id="IPR007110">
    <property type="entry name" value="Ig-like_dom"/>
</dbReference>
<organism evidence="12 13">
    <name type="scientific">Sapayoa aenigma</name>
    <name type="common">broad-billed sapayoa</name>
    <dbReference type="NCBI Taxonomy" id="239371"/>
    <lineage>
        <taxon>Eukaryota</taxon>
        <taxon>Metazoa</taxon>
        <taxon>Chordata</taxon>
        <taxon>Craniata</taxon>
        <taxon>Vertebrata</taxon>
        <taxon>Euteleostomi</taxon>
        <taxon>Archelosauria</taxon>
        <taxon>Archosauria</taxon>
        <taxon>Dinosauria</taxon>
        <taxon>Saurischia</taxon>
        <taxon>Theropoda</taxon>
        <taxon>Coelurosauria</taxon>
        <taxon>Aves</taxon>
        <taxon>Neognathae</taxon>
        <taxon>Neoaves</taxon>
        <taxon>Telluraves</taxon>
        <taxon>Australaves</taxon>
        <taxon>Passeriformes</taxon>
        <taxon>Tyrannidae</taxon>
        <taxon>Sapayoa</taxon>
    </lineage>
</organism>
<dbReference type="SMART" id="SM00409">
    <property type="entry name" value="IG"/>
    <property type="match status" value="2"/>
</dbReference>
<keyword evidence="3" id="KW-0812">Transmembrane</keyword>
<dbReference type="InterPro" id="IPR003599">
    <property type="entry name" value="Ig_sub"/>
</dbReference>
<dbReference type="InterPro" id="IPR013106">
    <property type="entry name" value="Ig_V-set"/>
</dbReference>
<dbReference type="GO" id="GO:0006955">
    <property type="term" value="P:immune response"/>
    <property type="evidence" value="ECO:0007669"/>
    <property type="project" value="TreeGrafter"/>
</dbReference>
<dbReference type="InterPro" id="IPR036179">
    <property type="entry name" value="Ig-like_dom_sf"/>
</dbReference>
<name>A0A7K7T021_9TYRA</name>
<dbReference type="Proteomes" id="UP000589485">
    <property type="component" value="Unassembled WGS sequence"/>
</dbReference>
<dbReference type="PANTHER" id="PTHR25466:SF14">
    <property type="entry name" value="BUTYROPHILIN SUBFAMILY 2 MEMBER A2-LIKE-RELATED"/>
    <property type="match status" value="1"/>
</dbReference>
<protein>
    <submittedName>
        <fullName evidence="12">HHLA2 protein</fullName>
    </submittedName>
</protein>
<feature type="domain" description="Ig-like" evidence="11">
    <location>
        <begin position="1"/>
        <end position="96"/>
    </location>
</feature>
<sequence length="287" mass="32985">EQEEVTGLFSKDCILPCSFPPEHDAVIHWFKGEKIVHAYEKQEDQPEKQHSDYRARTRLFHENIPSGNASLKLSKLTVTDEGTYGCYVKTMQTKTTQKVMLHIKVSSYYALEYQKRGTKRRLKCYAFLTYPAPTISWVQGNVSVQEIDHEETRSGVLYSLRSDQNIINTADPYYCHIHLPHEEWAAEWKMQGQLSNMKGSDTIIPCEYSNNTANTEGTCVWKLNRNSVTSLLASFNGTSHSYHPRAQINTSDFSLILSRLTAADSGEYLWNISTRHYTKLIVRTFQV</sequence>
<evidence type="ECO:0000256" key="7">
    <source>
        <dbReference type="ARBA" id="ARBA00023157"/>
    </source>
</evidence>
<evidence type="ECO:0000256" key="6">
    <source>
        <dbReference type="ARBA" id="ARBA00023136"/>
    </source>
</evidence>
<proteinExistence type="predicted"/>
<keyword evidence="13" id="KW-1185">Reference proteome</keyword>
<feature type="non-terminal residue" evidence="12">
    <location>
        <position position="287"/>
    </location>
</feature>
<evidence type="ECO:0000256" key="9">
    <source>
        <dbReference type="ARBA" id="ARBA00023180"/>
    </source>
</evidence>
<evidence type="ECO:0000256" key="5">
    <source>
        <dbReference type="ARBA" id="ARBA00022989"/>
    </source>
</evidence>
<dbReference type="GO" id="GO:0007166">
    <property type="term" value="P:cell surface receptor signaling pathway"/>
    <property type="evidence" value="ECO:0007669"/>
    <property type="project" value="TreeGrafter"/>
</dbReference>
<keyword evidence="2" id="KW-1003">Cell membrane</keyword>
<accession>A0A7K7T021</accession>
<evidence type="ECO:0000256" key="1">
    <source>
        <dbReference type="ARBA" id="ARBA00004251"/>
    </source>
</evidence>
<reference evidence="12 13" key="1">
    <citation type="submission" date="2019-09" db="EMBL/GenBank/DDBJ databases">
        <title>Bird 10,000 Genomes (B10K) Project - Family phase.</title>
        <authorList>
            <person name="Zhang G."/>
        </authorList>
    </citation>
    <scope>NUCLEOTIDE SEQUENCE [LARGE SCALE GENOMIC DNA]</scope>
    <source>
        <strain evidence="12">B10K-DU-030-41</strain>
        <tissue evidence="12">Muscle</tissue>
    </source>
</reference>
<keyword evidence="9" id="KW-0325">Glycoprotein</keyword>
<keyword evidence="8" id="KW-0675">Receptor</keyword>
<keyword evidence="5" id="KW-1133">Transmembrane helix</keyword>
<dbReference type="PANTHER" id="PTHR25466">
    <property type="entry name" value="T-LYMPHOCYTE ACTIVATION ANTIGEN"/>
    <property type="match status" value="1"/>
</dbReference>
<dbReference type="GO" id="GO:0009897">
    <property type="term" value="C:external side of plasma membrane"/>
    <property type="evidence" value="ECO:0007669"/>
    <property type="project" value="TreeGrafter"/>
</dbReference>
<feature type="non-terminal residue" evidence="12">
    <location>
        <position position="1"/>
    </location>
</feature>
<evidence type="ECO:0000256" key="10">
    <source>
        <dbReference type="ARBA" id="ARBA00023319"/>
    </source>
</evidence>
<dbReference type="PROSITE" id="PS50835">
    <property type="entry name" value="IG_LIKE"/>
    <property type="match status" value="1"/>
</dbReference>
<dbReference type="InterPro" id="IPR013783">
    <property type="entry name" value="Ig-like_fold"/>
</dbReference>
<evidence type="ECO:0000256" key="2">
    <source>
        <dbReference type="ARBA" id="ARBA00022475"/>
    </source>
</evidence>
<dbReference type="InterPro" id="IPR051713">
    <property type="entry name" value="T-cell_Activation_Regulation"/>
</dbReference>
<evidence type="ECO:0000259" key="11">
    <source>
        <dbReference type="PROSITE" id="PS50835"/>
    </source>
</evidence>
<evidence type="ECO:0000256" key="8">
    <source>
        <dbReference type="ARBA" id="ARBA00023170"/>
    </source>
</evidence>